<feature type="domain" description="ABC toxin N-terminal" evidence="4">
    <location>
        <begin position="7"/>
        <end position="134"/>
    </location>
</feature>
<evidence type="ECO:0000259" key="4">
    <source>
        <dbReference type="Pfam" id="PF20220"/>
    </source>
</evidence>
<keyword evidence="1" id="KW-0175">Coiled coil</keyword>
<feature type="domain" description="Neuraminidase-like" evidence="3">
    <location>
        <begin position="165"/>
        <end position="300"/>
    </location>
</feature>
<name>A0A1Q9RAD7_PSEPU</name>
<dbReference type="InterPro" id="IPR040840">
    <property type="entry name" value="TcA_TcB_BD"/>
</dbReference>
<dbReference type="Pfam" id="PF18413">
    <property type="entry name" value="Neuraminidase"/>
    <property type="match status" value="1"/>
</dbReference>
<evidence type="ECO:0000259" key="2">
    <source>
        <dbReference type="Pfam" id="PF18276"/>
    </source>
</evidence>
<dbReference type="Pfam" id="PF18276">
    <property type="entry name" value="TcA_TcB_BD"/>
    <property type="match status" value="1"/>
</dbReference>
<evidence type="ECO:0000256" key="1">
    <source>
        <dbReference type="SAM" id="Coils"/>
    </source>
</evidence>
<dbReference type="EMBL" id="MKZO01000006">
    <property type="protein sequence ID" value="OLS64337.1"/>
    <property type="molecule type" value="Genomic_DNA"/>
</dbReference>
<organism evidence="5 6">
    <name type="scientific">Pseudomonas putida</name>
    <name type="common">Arthrobacter siderocapsulatus</name>
    <dbReference type="NCBI Taxonomy" id="303"/>
    <lineage>
        <taxon>Bacteria</taxon>
        <taxon>Pseudomonadati</taxon>
        <taxon>Pseudomonadota</taxon>
        <taxon>Gammaproteobacteria</taxon>
        <taxon>Pseudomonadales</taxon>
        <taxon>Pseudomonadaceae</taxon>
        <taxon>Pseudomonas</taxon>
    </lineage>
</organism>
<evidence type="ECO:0000259" key="3">
    <source>
        <dbReference type="Pfam" id="PF18413"/>
    </source>
</evidence>
<accession>A0A1Q9RAD7</accession>
<dbReference type="Proteomes" id="UP000186736">
    <property type="component" value="Unassembled WGS sequence"/>
</dbReference>
<comment type="caution">
    <text evidence="5">The sequence shown here is derived from an EMBL/GenBank/DDBJ whole genome shotgun (WGS) entry which is preliminary data.</text>
</comment>
<proteinExistence type="predicted"/>
<dbReference type="OrthoDB" id="9781691at2"/>
<dbReference type="Pfam" id="PF20220">
    <property type="entry name" value="ABC_toxin_N"/>
    <property type="match status" value="1"/>
</dbReference>
<feature type="domain" description="Tc toxin complex TcA C-terminal TcB-binding" evidence="2">
    <location>
        <begin position="1043"/>
        <end position="1340"/>
    </location>
</feature>
<evidence type="ECO:0000313" key="5">
    <source>
        <dbReference type="EMBL" id="OLS64337.1"/>
    </source>
</evidence>
<dbReference type="InterPro" id="IPR046839">
    <property type="entry name" value="ABC_toxin_N"/>
</dbReference>
<protein>
    <submittedName>
        <fullName evidence="5">Uncharacterized protein</fullName>
    </submittedName>
</protein>
<feature type="coiled-coil region" evidence="1">
    <location>
        <begin position="1016"/>
        <end position="1043"/>
    </location>
</feature>
<evidence type="ECO:0000313" key="6">
    <source>
        <dbReference type="Proteomes" id="UP000186736"/>
    </source>
</evidence>
<dbReference type="InterPro" id="IPR041079">
    <property type="entry name" value="Neuraminidase-like"/>
</dbReference>
<sequence length="1357" mass="153423">MNPIFAKLAEDLRDALVAYYLGQIVPQHSVEAGRGLVTEQDLYEFLLIDNQVSAKVDTSGIAMGMASIQQYIHAIFNGMEPGYLGMLEGSEQQQWRVAKSEYAVWGANQMLRDYPENYLVPNLRLKQTTAFREFLGDTDQSRISKDSVQRALQHYLDKFETISNLEVATGYIDGLDLRNADYYFIGRQNVEPRAWFWRKAAVRFGDPEEARAEDDDYLSPTAWSEWMPVEVPKGDEVMHMRPLVLEGRLYVVWIEERVEQKAVPAERAEVPGLMEPVNRYRLKLAYRTLEGTWSVPMSYDLQHEGSRVYTRLMAFVNLADPQDKKIVIGFALNKDTMLEGLVLDMRFRVLLHEQFTPKPPENENEPPTETQRIAHGIRHFVEPPNALQHPLVSDKPLNVTVRNVRDGEHAVQGPLNGRLHLDCQLGFNGNGPYFWLQGRSNLALGYHGPAQAAFVMDGYRGDTKDWTWTNTVILNGNVQTTVITKPVVQDEQLVVALGFPPFDSINHYEVTVSGVVPKAPLLVGSKGGQYLDLGNLGLKGLRYVRLNTLFAKELVARALISVDALINWDSQHIKEPSLPGTTQEQDMDFHGANGRYFWELFFHIPHAVAWRLNNEMDFQGAEEWLHYIFNPQARIKPTNPPSPYYWGVRPLDEPGRGDYEVDGIADPDAICYSKPVHYRKGIFAFYVQNLLGYGDLLYRRLTRDSLNEAKLIYTRALSLLGPRPDNRMIGRWEPVTLEEAATPDESLFATIEAQLPAGLPLQLAPDSTPWLELLDSPRFRLPVNTQLLDLWDQLESRIGNLRNNLTIDGKPLMLPLYAKLLDPLDLLRAQNSGSGLVQRSVGSMAPVLAFRFRALLPRLQNAVETLSRFGEQVRMYRELKDRAEQEELQHAHVLELSQFAIQLQEVGLEQADATLLALEASRRVIDQRRAHYDRLADEDISLGEMDSLAFQTAAAVSSAIGEGFETAAGALQMGSVVVTTFGGGPIRLGSALLATAGVFQLVASGQRITADRLSSNEQYRRRLQDWELQRDQAAAELEAIDEQITAQRSAIDMAKVQIAQASKAEQQAQDYYRFLKSRSTNAGLYQWLLSQMSTFYYQAYDAVVALCLNGEASWHYEMGDYQTRFIQPNVWFDNHFGLTAGEALRLQLLRMEAAWLKRFERRQELVRTISLKQLFNQPGSDQNWETALKGVINEGVLNFELAPRLFDGDYPGHYLRQLVSVSVSLPALVGPYQDVRAVLTQVSSRTVLKADPRAMNELYNQPEGDASHILYNPRASQSICLSRGIDDHGVFQLDFNDERYLPFEGTGALSHWELRFPRHGEQTDMLESLTDIIVQLRYTALDGGPDFAGHVEGLLGD</sequence>
<gene>
    <name evidence="5" type="ORF">PSEMO_06220</name>
</gene>
<reference evidence="5 6" key="1">
    <citation type="submission" date="2016-10" db="EMBL/GenBank/DDBJ databases">
        <title>Genome Sequence of Pseudomonas putida GM4FR.</title>
        <authorList>
            <person name="Poehlein A."/>
            <person name="Wemheuer F."/>
            <person name="Hollensteiner J."/>
            <person name="Wemheuer B."/>
        </authorList>
    </citation>
    <scope>NUCLEOTIDE SEQUENCE [LARGE SCALE GENOMIC DNA]</scope>
    <source>
        <strain evidence="5 6">GM4FR</strain>
    </source>
</reference>
<dbReference type="RefSeq" id="WP_075801707.1">
    <property type="nucleotide sequence ID" value="NZ_MKZO01000006.1"/>
</dbReference>